<accession>A0A934JIT9</accession>
<feature type="transmembrane region" description="Helical" evidence="1">
    <location>
        <begin position="186"/>
        <end position="208"/>
    </location>
</feature>
<evidence type="ECO:0000313" key="2">
    <source>
        <dbReference type="EMBL" id="MBJ7536581.1"/>
    </source>
</evidence>
<feature type="transmembrane region" description="Helical" evidence="1">
    <location>
        <begin position="215"/>
        <end position="234"/>
    </location>
</feature>
<sequence length="512" mass="57330">MSIQAVNTFKHFIHTKPKTFIVWALFSTVLAFYSFLVWEAGYKMLPYIHDEQAVHDTVTLIEAEGDLDVPYAQVAKEAADAYPLWNNLTAMVTGTYFGYGSNGNSTQVLYYNSMKPIEKSVLSYHMVLGGICLILGILQFTPSFRKKYRKAHRMIGGVYILGVFSMTFAAIYHMLHAGIEHTYQGFAFHIQLWALAISTIICQILAIYHIKKRNIALHLGFQLYTFVAFLNAPIQRYDWAFLGNIYPHLTQGEVNNMVNMLTFWQCLMIGCMIFAWNRASSPMKTKPVEIAPQPVALKVFLALAGVVAIWTVLSTYLGTAGLGSWTAAQVIVPASTLAADAMLYANNTLLTTLFAILMVTAIASGLWLMLRNEASRLARNLFYVSAIWCGVQQVVWGFQLGEPSMAVTAGGGFYMVAGVSLLAFAALALYQQVRGRENKWHESMIFAVNFAFAPALVIWGHAFWYWLEVIPEYYINRGHGYVLAVGMAILLPSFNGFIEMMTSRETKSRVIS</sequence>
<dbReference type="Pfam" id="PF10067">
    <property type="entry name" value="DUF2306"/>
    <property type="match status" value="1"/>
</dbReference>
<evidence type="ECO:0000256" key="1">
    <source>
        <dbReference type="SAM" id="Phobius"/>
    </source>
</evidence>
<keyword evidence="1" id="KW-1133">Transmembrane helix</keyword>
<feature type="transmembrane region" description="Helical" evidence="1">
    <location>
        <begin position="122"/>
        <end position="142"/>
    </location>
</feature>
<feature type="transmembrane region" description="Helical" evidence="1">
    <location>
        <begin position="295"/>
        <end position="317"/>
    </location>
</feature>
<keyword evidence="1" id="KW-0812">Transmembrane</keyword>
<dbReference type="Proteomes" id="UP000628710">
    <property type="component" value="Unassembled WGS sequence"/>
</dbReference>
<feature type="transmembrane region" description="Helical" evidence="1">
    <location>
        <begin position="479"/>
        <end position="498"/>
    </location>
</feature>
<feature type="transmembrane region" description="Helical" evidence="1">
    <location>
        <begin position="349"/>
        <end position="369"/>
    </location>
</feature>
<feature type="transmembrane region" description="Helical" evidence="1">
    <location>
        <begin position="412"/>
        <end position="433"/>
    </location>
</feature>
<dbReference type="RefSeq" id="WP_199466762.1">
    <property type="nucleotide sequence ID" value="NZ_JAEMNX010000002.1"/>
</dbReference>
<gene>
    <name evidence="2" type="ORF">I8J31_02670</name>
</gene>
<reference evidence="2" key="1">
    <citation type="submission" date="2020-12" db="EMBL/GenBank/DDBJ databases">
        <title>Marinomonas arctica sp. nov., a psychrotolerant bacterium isolated from the Arctic.</title>
        <authorList>
            <person name="Zhang Y."/>
        </authorList>
    </citation>
    <scope>NUCLEOTIDE SEQUENCE</scope>
    <source>
        <strain evidence="2">C1424</strain>
    </source>
</reference>
<dbReference type="EMBL" id="JAEMNX010000002">
    <property type="protein sequence ID" value="MBJ7536581.1"/>
    <property type="molecule type" value="Genomic_DNA"/>
</dbReference>
<feature type="transmembrane region" description="Helical" evidence="1">
    <location>
        <begin position="445"/>
        <end position="467"/>
    </location>
</feature>
<keyword evidence="3" id="KW-1185">Reference proteome</keyword>
<keyword evidence="1" id="KW-0472">Membrane</keyword>
<protein>
    <submittedName>
        <fullName evidence="2">DUF2306 domain-containing protein</fullName>
    </submittedName>
</protein>
<feature type="transmembrane region" description="Helical" evidence="1">
    <location>
        <begin position="154"/>
        <end position="174"/>
    </location>
</feature>
<organism evidence="2 3">
    <name type="scientific">Marinomonas transparens</name>
    <dbReference type="NCBI Taxonomy" id="2795388"/>
    <lineage>
        <taxon>Bacteria</taxon>
        <taxon>Pseudomonadati</taxon>
        <taxon>Pseudomonadota</taxon>
        <taxon>Gammaproteobacteria</taxon>
        <taxon>Oceanospirillales</taxon>
        <taxon>Oceanospirillaceae</taxon>
        <taxon>Marinomonas</taxon>
    </lineage>
</organism>
<dbReference type="AlphaFoldDB" id="A0A934JIT9"/>
<feature type="transmembrane region" description="Helical" evidence="1">
    <location>
        <begin position="254"/>
        <end position="275"/>
    </location>
</feature>
<proteinExistence type="predicted"/>
<comment type="caution">
    <text evidence="2">The sequence shown here is derived from an EMBL/GenBank/DDBJ whole genome shotgun (WGS) entry which is preliminary data.</text>
</comment>
<feature type="transmembrane region" description="Helical" evidence="1">
    <location>
        <begin position="20"/>
        <end position="38"/>
    </location>
</feature>
<dbReference type="InterPro" id="IPR018750">
    <property type="entry name" value="DUF2306_membrane"/>
</dbReference>
<name>A0A934JIT9_9GAMM</name>
<feature type="transmembrane region" description="Helical" evidence="1">
    <location>
        <begin position="381"/>
        <end position="400"/>
    </location>
</feature>
<evidence type="ECO:0000313" key="3">
    <source>
        <dbReference type="Proteomes" id="UP000628710"/>
    </source>
</evidence>